<dbReference type="Pfam" id="PF00196">
    <property type="entry name" value="GerE"/>
    <property type="match status" value="1"/>
</dbReference>
<reference evidence="8 9" key="1">
    <citation type="submission" date="2022-06" db="EMBL/GenBank/DDBJ databases">
        <title>Paraconexibacter antarcticus.</title>
        <authorList>
            <person name="Kim C.S."/>
        </authorList>
    </citation>
    <scope>NUCLEOTIDE SEQUENCE [LARGE SCALE GENOMIC DNA]</scope>
    <source>
        <strain evidence="8 9">02-257</strain>
    </source>
</reference>
<evidence type="ECO:0000259" key="7">
    <source>
        <dbReference type="PROSITE" id="PS50110"/>
    </source>
</evidence>
<keyword evidence="1 5" id="KW-0597">Phosphoprotein</keyword>
<keyword evidence="4" id="KW-0804">Transcription</keyword>
<dbReference type="CDD" id="cd17535">
    <property type="entry name" value="REC_NarL-like"/>
    <property type="match status" value="1"/>
</dbReference>
<feature type="modified residue" description="4-aspartylphosphate" evidence="5">
    <location>
        <position position="68"/>
    </location>
</feature>
<evidence type="ECO:0000256" key="3">
    <source>
        <dbReference type="ARBA" id="ARBA00023125"/>
    </source>
</evidence>
<evidence type="ECO:0000313" key="9">
    <source>
        <dbReference type="Proteomes" id="UP001056035"/>
    </source>
</evidence>
<dbReference type="RefSeq" id="WP_254571102.1">
    <property type="nucleotide sequence ID" value="NZ_CP098502.1"/>
</dbReference>
<keyword evidence="2" id="KW-0805">Transcription regulation</keyword>
<dbReference type="InterPro" id="IPR058245">
    <property type="entry name" value="NreC/VraR/RcsB-like_REC"/>
</dbReference>
<feature type="domain" description="HTH luxR-type" evidence="6">
    <location>
        <begin position="160"/>
        <end position="225"/>
    </location>
</feature>
<dbReference type="PROSITE" id="PS50110">
    <property type="entry name" value="RESPONSE_REGULATORY"/>
    <property type="match status" value="1"/>
</dbReference>
<dbReference type="InterPro" id="IPR001789">
    <property type="entry name" value="Sig_transdc_resp-reg_receiver"/>
</dbReference>
<dbReference type="SMART" id="SM00421">
    <property type="entry name" value="HTH_LUXR"/>
    <property type="match status" value="1"/>
</dbReference>
<evidence type="ECO:0000256" key="5">
    <source>
        <dbReference type="PROSITE-ProRule" id="PRU00169"/>
    </source>
</evidence>
<evidence type="ECO:0000259" key="6">
    <source>
        <dbReference type="PROSITE" id="PS50043"/>
    </source>
</evidence>
<dbReference type="PANTHER" id="PTHR43214">
    <property type="entry name" value="TWO-COMPONENT RESPONSE REGULATOR"/>
    <property type="match status" value="1"/>
</dbReference>
<dbReference type="SUPFAM" id="SSF52172">
    <property type="entry name" value="CheY-like"/>
    <property type="match status" value="1"/>
</dbReference>
<dbReference type="Gene3D" id="3.40.50.2300">
    <property type="match status" value="1"/>
</dbReference>
<keyword evidence="3" id="KW-0238">DNA-binding</keyword>
<dbReference type="SMART" id="SM00448">
    <property type="entry name" value="REC"/>
    <property type="match status" value="1"/>
</dbReference>
<dbReference type="PROSITE" id="PS50043">
    <property type="entry name" value="HTH_LUXR_2"/>
    <property type="match status" value="1"/>
</dbReference>
<name>A0ABY5DUA2_9ACTN</name>
<evidence type="ECO:0000256" key="4">
    <source>
        <dbReference type="ARBA" id="ARBA00023163"/>
    </source>
</evidence>
<dbReference type="CDD" id="cd06170">
    <property type="entry name" value="LuxR_C_like"/>
    <property type="match status" value="1"/>
</dbReference>
<dbReference type="InterPro" id="IPR039420">
    <property type="entry name" value="WalR-like"/>
</dbReference>
<feature type="domain" description="Response regulatory" evidence="7">
    <location>
        <begin position="17"/>
        <end position="133"/>
    </location>
</feature>
<dbReference type="Proteomes" id="UP001056035">
    <property type="component" value="Chromosome"/>
</dbReference>
<dbReference type="PANTHER" id="PTHR43214:SF24">
    <property type="entry name" value="TRANSCRIPTIONAL REGULATORY PROTEIN NARL-RELATED"/>
    <property type="match status" value="1"/>
</dbReference>
<dbReference type="SUPFAM" id="SSF46894">
    <property type="entry name" value="C-terminal effector domain of the bipartite response regulators"/>
    <property type="match status" value="1"/>
</dbReference>
<evidence type="ECO:0000256" key="1">
    <source>
        <dbReference type="ARBA" id="ARBA00022553"/>
    </source>
</evidence>
<accession>A0ABY5DUA2</accession>
<organism evidence="8 9">
    <name type="scientific">Paraconexibacter antarcticus</name>
    <dbReference type="NCBI Taxonomy" id="2949664"/>
    <lineage>
        <taxon>Bacteria</taxon>
        <taxon>Bacillati</taxon>
        <taxon>Actinomycetota</taxon>
        <taxon>Thermoleophilia</taxon>
        <taxon>Solirubrobacterales</taxon>
        <taxon>Paraconexibacteraceae</taxon>
        <taxon>Paraconexibacter</taxon>
    </lineage>
</organism>
<dbReference type="Pfam" id="PF00072">
    <property type="entry name" value="Response_reg"/>
    <property type="match status" value="1"/>
</dbReference>
<evidence type="ECO:0000256" key="2">
    <source>
        <dbReference type="ARBA" id="ARBA00023015"/>
    </source>
</evidence>
<dbReference type="InterPro" id="IPR016032">
    <property type="entry name" value="Sig_transdc_resp-reg_C-effctor"/>
</dbReference>
<evidence type="ECO:0000313" key="8">
    <source>
        <dbReference type="EMBL" id="UTI64397.1"/>
    </source>
</evidence>
<proteinExistence type="predicted"/>
<dbReference type="InterPro" id="IPR011006">
    <property type="entry name" value="CheY-like_superfamily"/>
</dbReference>
<dbReference type="PROSITE" id="PS00622">
    <property type="entry name" value="HTH_LUXR_1"/>
    <property type="match status" value="1"/>
</dbReference>
<dbReference type="PRINTS" id="PR00038">
    <property type="entry name" value="HTHLUXR"/>
</dbReference>
<keyword evidence="9" id="KW-1185">Reference proteome</keyword>
<dbReference type="EMBL" id="CP098502">
    <property type="protein sequence ID" value="UTI64397.1"/>
    <property type="molecule type" value="Genomic_DNA"/>
</dbReference>
<gene>
    <name evidence="8" type="ORF">NBH00_24050</name>
</gene>
<protein>
    <submittedName>
        <fullName evidence="8">Response regulator transcription factor</fullName>
    </submittedName>
</protein>
<dbReference type="InterPro" id="IPR000792">
    <property type="entry name" value="Tscrpt_reg_LuxR_C"/>
</dbReference>
<sequence>MATPATGDRAATTRRTRVVVVDDHDLFRAGLCRLLGDEPAIHVVGDAPDGERAAGLVTARRPDVVVMDIHLPGMSGIDATRAIRALAPDTAVLMLTVSDDEDEILEAVLAGASGYLLKDAPLPEIVRAIRCARAGQALLAPAVAASLVARVRRQGWPDGPEPPAHGLSARECAVLELLVAGRDNTEIGRHLHVSPSTVKHHVSSVLEKLGVENRVQAAVLAVREGIVAAPAPCVAGPRWPEAAGARSAP</sequence>